<organism evidence="1 2">
    <name type="scientific">Okeania hirsuta</name>
    <dbReference type="NCBI Taxonomy" id="1458930"/>
    <lineage>
        <taxon>Bacteria</taxon>
        <taxon>Bacillati</taxon>
        <taxon>Cyanobacteriota</taxon>
        <taxon>Cyanophyceae</taxon>
        <taxon>Oscillatoriophycideae</taxon>
        <taxon>Oscillatoriales</taxon>
        <taxon>Microcoleaceae</taxon>
        <taxon>Okeania</taxon>
    </lineage>
</organism>
<dbReference type="AlphaFoldDB" id="A0A3N6P6W6"/>
<evidence type="ECO:0000313" key="2">
    <source>
        <dbReference type="Proteomes" id="UP000269154"/>
    </source>
</evidence>
<evidence type="ECO:0000313" key="1">
    <source>
        <dbReference type="EMBL" id="RQH30482.1"/>
    </source>
</evidence>
<reference evidence="1 2" key="1">
    <citation type="journal article" date="2018" name="ACS Chem. Biol.">
        <title>Ketoreductase domain dysfunction expands chemodiversity: malyngamide biosynthesis in the cyanobacterium Okeania hirsuta.</title>
        <authorList>
            <person name="Moss N.A."/>
            <person name="Leao T."/>
            <person name="Rankin M."/>
            <person name="McCullough T.M."/>
            <person name="Qu P."/>
            <person name="Korobeynikov A."/>
            <person name="Smith J.L."/>
            <person name="Gerwick L."/>
            <person name="Gerwick W.H."/>
        </authorList>
    </citation>
    <scope>NUCLEOTIDE SEQUENCE [LARGE SCALE GENOMIC DNA]</scope>
    <source>
        <strain evidence="1 2">PAB10Feb10-1</strain>
    </source>
</reference>
<comment type="caution">
    <text evidence="1">The sequence shown here is derived from an EMBL/GenBank/DDBJ whole genome shotgun (WGS) entry which is preliminary data.</text>
</comment>
<accession>A0A3N6P6W6</accession>
<keyword evidence="2" id="KW-1185">Reference proteome</keyword>
<protein>
    <submittedName>
        <fullName evidence="1">Uncharacterized protein</fullName>
    </submittedName>
</protein>
<proteinExistence type="predicted"/>
<dbReference type="Proteomes" id="UP000269154">
    <property type="component" value="Unassembled WGS sequence"/>
</dbReference>
<gene>
    <name evidence="1" type="ORF">D5R40_23900</name>
</gene>
<sequence>MDFNFMRLIKMNNNTSKETQQIPKSYNKEQMNAIAKAMIVSFAWSWADLLQENKSKNNNTIDNTAS</sequence>
<name>A0A3N6P6W6_9CYAN</name>
<dbReference type="EMBL" id="RCBY01000177">
    <property type="protein sequence ID" value="RQH30482.1"/>
    <property type="molecule type" value="Genomic_DNA"/>
</dbReference>